<dbReference type="SUPFAM" id="SSF51679">
    <property type="entry name" value="Bacterial luciferase-like"/>
    <property type="match status" value="1"/>
</dbReference>
<dbReference type="InterPro" id="IPR050766">
    <property type="entry name" value="Bact_Lucif_Oxidored"/>
</dbReference>
<dbReference type="PANTHER" id="PTHR30137">
    <property type="entry name" value="LUCIFERASE-LIKE MONOOXYGENASE"/>
    <property type="match status" value="1"/>
</dbReference>
<dbReference type="InterPro" id="IPR036661">
    <property type="entry name" value="Luciferase-like_sf"/>
</dbReference>
<accession>A0A4U9TM25</accession>
<dbReference type="AlphaFoldDB" id="A0A4U9TM25"/>
<proteinExistence type="predicted"/>
<dbReference type="PANTHER" id="PTHR30137:SF6">
    <property type="entry name" value="LUCIFERASE-LIKE MONOOXYGENASE"/>
    <property type="match status" value="1"/>
</dbReference>
<dbReference type="EMBL" id="CABEEZ010000021">
    <property type="protein sequence ID" value="VTR20995.1"/>
    <property type="molecule type" value="Genomic_DNA"/>
</dbReference>
<dbReference type="Gene3D" id="3.20.20.30">
    <property type="entry name" value="Luciferase-like domain"/>
    <property type="match status" value="1"/>
</dbReference>
<dbReference type="GO" id="GO:0005829">
    <property type="term" value="C:cytosol"/>
    <property type="evidence" value="ECO:0007669"/>
    <property type="project" value="TreeGrafter"/>
</dbReference>
<reference evidence="1" key="1">
    <citation type="submission" date="2019-05" db="EMBL/GenBank/DDBJ databases">
        <authorList>
            <consortium name="Pathogen Informatics"/>
        </authorList>
    </citation>
    <scope>NUCLEOTIDE SEQUENCE [LARGE SCALE GENOMIC DNA]</scope>
    <source>
        <strain evidence="1">NCTC12965</strain>
    </source>
</reference>
<evidence type="ECO:0000313" key="1">
    <source>
        <dbReference type="EMBL" id="VTR20995.1"/>
    </source>
</evidence>
<sequence length="140" mass="15584">MLFQALNVYRENFKPSEQCQQPHAMVCVNVVAADSDQNARFLFTSMQQQFINLRRGSPGPLPPPVDNIHALWTAGEQYGVDQALGMSIVGSESTIRHGLQSLLRETDADEIMVNGQIFDHQARLRSFEIVAGVKGDLVKE</sequence>
<protein>
    <submittedName>
        <fullName evidence="1">Luciferase family oxidoreductase, group 1</fullName>
    </submittedName>
</protein>
<dbReference type="GO" id="GO:0016705">
    <property type="term" value="F:oxidoreductase activity, acting on paired donors, with incorporation or reduction of molecular oxygen"/>
    <property type="evidence" value="ECO:0007669"/>
    <property type="project" value="InterPro"/>
</dbReference>
<organism evidence="1">
    <name type="scientific">Serratia fonticola</name>
    <dbReference type="NCBI Taxonomy" id="47917"/>
    <lineage>
        <taxon>Bacteria</taxon>
        <taxon>Pseudomonadati</taxon>
        <taxon>Pseudomonadota</taxon>
        <taxon>Gammaproteobacteria</taxon>
        <taxon>Enterobacterales</taxon>
        <taxon>Yersiniaceae</taxon>
        <taxon>Serratia</taxon>
    </lineage>
</organism>
<gene>
    <name evidence="1" type="ORF">NCTC12965_01188</name>
</gene>
<name>A0A4U9TM25_SERFO</name>